<dbReference type="STRING" id="70996.SE18_08890"/>
<proteinExistence type="predicted"/>
<dbReference type="OrthoDB" id="9818096at2"/>
<gene>
    <name evidence="2" type="ORF">SE18_08890</name>
</gene>
<feature type="transmembrane region" description="Helical" evidence="1">
    <location>
        <begin position="6"/>
        <end position="24"/>
    </location>
</feature>
<dbReference type="AlphaFoldDB" id="A0A0N8GSB0"/>
<protein>
    <recommendedName>
        <fullName evidence="4">EamA domain-containing protein</fullName>
    </recommendedName>
</protein>
<dbReference type="EMBL" id="LGKP01000015">
    <property type="protein sequence ID" value="KPL88794.1"/>
    <property type="molecule type" value="Genomic_DNA"/>
</dbReference>
<name>A0A0N8GSB0_9CHLR</name>
<feature type="transmembrane region" description="Helical" evidence="1">
    <location>
        <begin position="184"/>
        <end position="202"/>
    </location>
</feature>
<reference evidence="2 3" key="1">
    <citation type="submission" date="2015-07" db="EMBL/GenBank/DDBJ databases">
        <title>Whole genome sequence of Herpetosiphon geysericola DSM 7119.</title>
        <authorList>
            <person name="Hemp J."/>
            <person name="Ward L.M."/>
            <person name="Pace L.A."/>
            <person name="Fischer W.W."/>
        </authorList>
    </citation>
    <scope>NUCLEOTIDE SEQUENCE [LARGE SCALE GENOMIC DNA]</scope>
    <source>
        <strain evidence="2 3">DSM 7119</strain>
    </source>
</reference>
<feature type="transmembrane region" description="Helical" evidence="1">
    <location>
        <begin position="131"/>
        <end position="148"/>
    </location>
</feature>
<feature type="transmembrane region" description="Helical" evidence="1">
    <location>
        <begin position="160"/>
        <end position="178"/>
    </location>
</feature>
<evidence type="ECO:0008006" key="4">
    <source>
        <dbReference type="Google" id="ProtNLM"/>
    </source>
</evidence>
<feature type="transmembrane region" description="Helical" evidence="1">
    <location>
        <begin position="55"/>
        <end position="76"/>
    </location>
</feature>
<evidence type="ECO:0000313" key="3">
    <source>
        <dbReference type="Proteomes" id="UP000050277"/>
    </source>
</evidence>
<dbReference type="Proteomes" id="UP000050277">
    <property type="component" value="Unassembled WGS sequence"/>
</dbReference>
<keyword evidence="1" id="KW-0472">Membrane</keyword>
<organism evidence="2 3">
    <name type="scientific">Herpetosiphon geysericola</name>
    <dbReference type="NCBI Taxonomy" id="70996"/>
    <lineage>
        <taxon>Bacteria</taxon>
        <taxon>Bacillati</taxon>
        <taxon>Chloroflexota</taxon>
        <taxon>Chloroflexia</taxon>
        <taxon>Herpetosiphonales</taxon>
        <taxon>Herpetosiphonaceae</taxon>
        <taxon>Herpetosiphon</taxon>
    </lineage>
</organism>
<feature type="transmembrane region" description="Helical" evidence="1">
    <location>
        <begin position="239"/>
        <end position="261"/>
    </location>
</feature>
<dbReference type="RefSeq" id="WP_054534089.1">
    <property type="nucleotide sequence ID" value="NZ_LGKP01000015.1"/>
</dbReference>
<comment type="caution">
    <text evidence="2">The sequence shown here is derived from an EMBL/GenBank/DDBJ whole genome shotgun (WGS) entry which is preliminary data.</text>
</comment>
<feature type="transmembrane region" description="Helical" evidence="1">
    <location>
        <begin position="31"/>
        <end position="49"/>
    </location>
</feature>
<keyword evidence="1" id="KW-0812">Transmembrane</keyword>
<evidence type="ECO:0000256" key="1">
    <source>
        <dbReference type="SAM" id="Phobius"/>
    </source>
</evidence>
<feature type="transmembrane region" description="Helical" evidence="1">
    <location>
        <begin position="88"/>
        <end position="111"/>
    </location>
</feature>
<feature type="transmembrane region" description="Helical" evidence="1">
    <location>
        <begin position="214"/>
        <end position="233"/>
    </location>
</feature>
<accession>A0A0N8GSB0</accession>
<dbReference type="SUPFAM" id="SSF103481">
    <property type="entry name" value="Multidrug resistance efflux transporter EmrE"/>
    <property type="match status" value="1"/>
</dbReference>
<keyword evidence="1" id="KW-1133">Transmembrane helix</keyword>
<sequence>MVFGLTALAVVAYSGLSLLFKALASRTRPAQMVYASSVIATICGLIYFIASGESWSWPAAILAFLAGVTFYFATIARAKALEHSPASLVFAISNLDLVIAGVVILLLPAAWNALQFGSVTINLPSQAGNPTIGNVLACILTAIAVLIGAQVKGSETLSKATYVCLGLLVISSFAAVTYARNFGAQIGLLMFVDFAAGVIPGLHLTPQVRRHEWGWGAVVGLVTFGGFIAMMHAQALSDAATLPFVLLAINLKTPITAIIAVPLFREQLTARKIIAVSLATLALFIWQI</sequence>
<keyword evidence="3" id="KW-1185">Reference proteome</keyword>
<evidence type="ECO:0000313" key="2">
    <source>
        <dbReference type="EMBL" id="KPL88794.1"/>
    </source>
</evidence>
<dbReference type="InterPro" id="IPR037185">
    <property type="entry name" value="EmrE-like"/>
</dbReference>